<proteinExistence type="predicted"/>
<dbReference type="SMART" id="SM00238">
    <property type="entry name" value="BIR"/>
    <property type="match status" value="2"/>
</dbReference>
<dbReference type="Gene3D" id="1.10.1170.10">
    <property type="entry name" value="Inhibitor Of Apoptosis Protein (2mihbC-IAP-1), Chain A"/>
    <property type="match status" value="2"/>
</dbReference>
<dbReference type="InterPro" id="IPR028789">
    <property type="entry name" value="Naip"/>
</dbReference>
<dbReference type="PANTHER" id="PTHR46914">
    <property type="entry name" value="BACULOVIRAL IAP REPEAT-CONTAINING PROTEIN 1"/>
    <property type="match status" value="1"/>
</dbReference>
<dbReference type="EnsemblMetazoa" id="G17926.17">
    <property type="protein sequence ID" value="G17926.17:cds"/>
    <property type="gene ID" value="G17926"/>
</dbReference>
<dbReference type="GO" id="GO:0016045">
    <property type="term" value="P:detection of bacterium"/>
    <property type="evidence" value="ECO:0007669"/>
    <property type="project" value="TreeGrafter"/>
</dbReference>
<dbReference type="GO" id="GO:0043066">
    <property type="term" value="P:negative regulation of apoptotic process"/>
    <property type="evidence" value="ECO:0007669"/>
    <property type="project" value="InterPro"/>
</dbReference>
<protein>
    <recommendedName>
        <fullName evidence="2">C1q domain-containing protein</fullName>
    </recommendedName>
</protein>
<dbReference type="SMART" id="SM00110">
    <property type="entry name" value="C1Q"/>
    <property type="match status" value="1"/>
</dbReference>
<dbReference type="GO" id="GO:0042742">
    <property type="term" value="P:defense response to bacterium"/>
    <property type="evidence" value="ECO:0007669"/>
    <property type="project" value="TreeGrafter"/>
</dbReference>
<evidence type="ECO:0000313" key="4">
    <source>
        <dbReference type="Proteomes" id="UP000005408"/>
    </source>
</evidence>
<feature type="domain" description="C1q" evidence="2">
    <location>
        <begin position="443"/>
        <end position="577"/>
    </location>
</feature>
<dbReference type="PROSITE" id="PS50871">
    <property type="entry name" value="C1Q"/>
    <property type="match status" value="1"/>
</dbReference>
<dbReference type="PANTHER" id="PTHR46914:SF1">
    <property type="entry name" value="BACULOVIRAL IAP REPEAT-CONTAINING PROTEIN 1"/>
    <property type="match status" value="1"/>
</dbReference>
<dbReference type="Gene3D" id="2.60.120.40">
    <property type="match status" value="1"/>
</dbReference>
<feature type="compositionally biased region" description="Low complexity" evidence="1">
    <location>
        <begin position="406"/>
        <end position="424"/>
    </location>
</feature>
<organism evidence="3 4">
    <name type="scientific">Magallana gigas</name>
    <name type="common">Pacific oyster</name>
    <name type="synonym">Crassostrea gigas</name>
    <dbReference type="NCBI Taxonomy" id="29159"/>
    <lineage>
        <taxon>Eukaryota</taxon>
        <taxon>Metazoa</taxon>
        <taxon>Spiralia</taxon>
        <taxon>Lophotrochozoa</taxon>
        <taxon>Mollusca</taxon>
        <taxon>Bivalvia</taxon>
        <taxon>Autobranchia</taxon>
        <taxon>Pteriomorphia</taxon>
        <taxon>Ostreida</taxon>
        <taxon>Ostreoidea</taxon>
        <taxon>Ostreidae</taxon>
        <taxon>Magallana</taxon>
    </lineage>
</organism>
<dbReference type="PRINTS" id="PR00007">
    <property type="entry name" value="COMPLEMNTC1Q"/>
</dbReference>
<dbReference type="GO" id="GO:0072557">
    <property type="term" value="C:IPAF inflammasome complex"/>
    <property type="evidence" value="ECO:0007669"/>
    <property type="project" value="TreeGrafter"/>
</dbReference>
<dbReference type="InterPro" id="IPR008983">
    <property type="entry name" value="Tumour_necrosis_fac-like_dom"/>
</dbReference>
<dbReference type="GO" id="GO:0005524">
    <property type="term" value="F:ATP binding"/>
    <property type="evidence" value="ECO:0007669"/>
    <property type="project" value="TreeGrafter"/>
</dbReference>
<dbReference type="GO" id="GO:0043027">
    <property type="term" value="F:cysteine-type endopeptidase inhibitor activity involved in apoptotic process"/>
    <property type="evidence" value="ECO:0007669"/>
    <property type="project" value="InterPro"/>
</dbReference>
<dbReference type="AlphaFoldDB" id="A0A8W8J9C1"/>
<reference evidence="3" key="1">
    <citation type="submission" date="2022-08" db="UniProtKB">
        <authorList>
            <consortium name="EnsemblMetazoa"/>
        </authorList>
    </citation>
    <scope>IDENTIFICATION</scope>
    <source>
        <strain evidence="3">05x7-T-G4-1.051#20</strain>
    </source>
</reference>
<dbReference type="SUPFAM" id="SSF57924">
    <property type="entry name" value="Inhibitor of apoptosis (IAP) repeat"/>
    <property type="match status" value="2"/>
</dbReference>
<evidence type="ECO:0000313" key="3">
    <source>
        <dbReference type="EnsemblMetazoa" id="G17926.17:cds"/>
    </source>
</evidence>
<dbReference type="SUPFAM" id="SSF49842">
    <property type="entry name" value="TNF-like"/>
    <property type="match status" value="1"/>
</dbReference>
<evidence type="ECO:0000256" key="1">
    <source>
        <dbReference type="SAM" id="MobiDB-lite"/>
    </source>
</evidence>
<dbReference type="InterPro" id="IPR001073">
    <property type="entry name" value="C1q_dom"/>
</dbReference>
<name>A0A8W8J9C1_MAGGI</name>
<sequence>MNFPDCLTPGADGPLKSCLEVSSSPRYRYPAYRNVKTRVLSYSDPAPNGLKKMARAVAEAGYFYEGYNSKTACFACGISHDNWSERDNPLEEHLKKNSKCIHAFQRYDSTVSQTQRDSVYQTNPELISSAKHREYTEAALREASFQGANGTLKHRAKNLAESGFYLKGSDNIVKCFHCGIEMTLDFHEDLTEKHRQLSPNCRFLRYEMQKINEDVATIRQQLLCKVSCSIVFFTYERVKGEIQLLHMRAENSQNKVIEIDEQMGSELKKKASGRILDILENMWKVDCEKEEKRSQDRWRMKETWQLDYVRKYGNSIVKNKNQKKPNENLPNRAARNKPSFSEIVNQNSTQENRKQSTSNEQQRSTLRPQENTRNRHGRKQHIVPQYTGYEKRVNNGTQQVKQRKTSSYSYHNNYNSNNNNNSRNNNRHVRPNYSLGNTYRRNDKSRNHAFSAGISSGKSFWAGGTLVFPDVIYREGTGYNPSTGIFTAPTAGTYVFYVSVQSASQKSIYLDIVMNGSGKVRAMAHYGIGSSISIHQTGTNLVILHLQTGDRVWVKHDGFGYYSESVQITTFSGFKLF</sequence>
<dbReference type="Pfam" id="PF00653">
    <property type="entry name" value="BIR"/>
    <property type="match status" value="2"/>
</dbReference>
<keyword evidence="4" id="KW-1185">Reference proteome</keyword>
<dbReference type="Pfam" id="PF00386">
    <property type="entry name" value="C1q"/>
    <property type="match status" value="1"/>
</dbReference>
<dbReference type="InterPro" id="IPR001370">
    <property type="entry name" value="BIR_rpt"/>
</dbReference>
<dbReference type="Proteomes" id="UP000005408">
    <property type="component" value="Unassembled WGS sequence"/>
</dbReference>
<evidence type="ECO:0000259" key="2">
    <source>
        <dbReference type="PROSITE" id="PS50871"/>
    </source>
</evidence>
<dbReference type="PROSITE" id="PS50143">
    <property type="entry name" value="BIR_REPEAT_2"/>
    <property type="match status" value="2"/>
</dbReference>
<accession>A0A8W8J9C1</accession>
<feature type="compositionally biased region" description="Polar residues" evidence="1">
    <location>
        <begin position="338"/>
        <end position="371"/>
    </location>
</feature>
<feature type="region of interest" description="Disordered" evidence="1">
    <location>
        <begin position="319"/>
        <end position="444"/>
    </location>
</feature>